<evidence type="ECO:0000256" key="3">
    <source>
        <dbReference type="ARBA" id="ARBA00022989"/>
    </source>
</evidence>
<gene>
    <name evidence="6" type="ORF">CGC50_05750</name>
    <name evidence="7" type="ORF">VJJ49_07175</name>
</gene>
<organism evidence="6 8">
    <name type="scientific">Capnocytophaga gingivalis</name>
    <dbReference type="NCBI Taxonomy" id="1017"/>
    <lineage>
        <taxon>Bacteria</taxon>
        <taxon>Pseudomonadati</taxon>
        <taxon>Bacteroidota</taxon>
        <taxon>Flavobacteriia</taxon>
        <taxon>Flavobacteriales</taxon>
        <taxon>Flavobacteriaceae</taxon>
        <taxon>Capnocytophaga</taxon>
    </lineage>
</organism>
<feature type="transmembrane region" description="Helical" evidence="5">
    <location>
        <begin position="403"/>
        <end position="422"/>
    </location>
</feature>
<dbReference type="InterPro" id="IPR001898">
    <property type="entry name" value="SLC13A/DASS"/>
</dbReference>
<evidence type="ECO:0000313" key="7">
    <source>
        <dbReference type="EMBL" id="MEB3040475.1"/>
    </source>
</evidence>
<evidence type="ECO:0000313" key="6">
    <source>
        <dbReference type="EMBL" id="ATA86712.1"/>
    </source>
</evidence>
<feature type="transmembrane region" description="Helical" evidence="5">
    <location>
        <begin position="257"/>
        <end position="277"/>
    </location>
</feature>
<evidence type="ECO:0000256" key="1">
    <source>
        <dbReference type="ARBA" id="ARBA00004141"/>
    </source>
</evidence>
<keyword evidence="4 5" id="KW-0472">Membrane</keyword>
<dbReference type="GeneID" id="84808061"/>
<feature type="transmembrane region" description="Helical" evidence="5">
    <location>
        <begin position="166"/>
        <end position="186"/>
    </location>
</feature>
<feature type="transmembrane region" description="Helical" evidence="5">
    <location>
        <begin position="12"/>
        <end position="30"/>
    </location>
</feature>
<dbReference type="RefSeq" id="WP_095910055.1">
    <property type="nucleotide sequence ID" value="NZ_CAURQZ010000019.1"/>
</dbReference>
<feature type="transmembrane region" description="Helical" evidence="5">
    <location>
        <begin position="36"/>
        <end position="69"/>
    </location>
</feature>
<evidence type="ECO:0000256" key="5">
    <source>
        <dbReference type="SAM" id="Phobius"/>
    </source>
</evidence>
<reference evidence="8" key="2">
    <citation type="submission" date="2017-06" db="EMBL/GenBank/DDBJ databases">
        <title>Capnocytophaga spp. assemblies.</title>
        <authorList>
            <person name="Gulvik C.A."/>
        </authorList>
    </citation>
    <scope>NUCLEOTIDE SEQUENCE [LARGE SCALE GENOMIC DNA]</scope>
    <source>
        <strain evidence="8">H1496</strain>
    </source>
</reference>
<evidence type="ECO:0000313" key="9">
    <source>
        <dbReference type="Proteomes" id="UP001324270"/>
    </source>
</evidence>
<dbReference type="PANTHER" id="PTHR10283:SF82">
    <property type="entry name" value="SOLUTE CARRIER FAMILY 13 MEMBER 2"/>
    <property type="match status" value="1"/>
</dbReference>
<dbReference type="EMBL" id="JAYKBV010000008">
    <property type="protein sequence ID" value="MEB3040475.1"/>
    <property type="molecule type" value="Genomic_DNA"/>
</dbReference>
<evidence type="ECO:0000256" key="4">
    <source>
        <dbReference type="ARBA" id="ARBA00023136"/>
    </source>
</evidence>
<evidence type="ECO:0000256" key="2">
    <source>
        <dbReference type="ARBA" id="ARBA00022692"/>
    </source>
</evidence>
<comment type="subcellular location">
    <subcellularLocation>
        <location evidence="1">Membrane</location>
        <topology evidence="1">Multi-pass membrane protein</topology>
    </subcellularLocation>
</comment>
<name>A0A250FNH9_9FLAO</name>
<keyword evidence="2 5" id="KW-0812">Transmembrane</keyword>
<keyword evidence="9" id="KW-1185">Reference proteome</keyword>
<protein>
    <submittedName>
        <fullName evidence="7">DASS family sodium-coupled anion symporter</fullName>
    </submittedName>
    <submittedName>
        <fullName evidence="6">Transporter</fullName>
    </submittedName>
</protein>
<dbReference type="GO" id="GO:0005886">
    <property type="term" value="C:plasma membrane"/>
    <property type="evidence" value="ECO:0007669"/>
    <property type="project" value="TreeGrafter"/>
</dbReference>
<dbReference type="OrthoDB" id="9766267at2"/>
<feature type="transmembrane region" description="Helical" evidence="5">
    <location>
        <begin position="206"/>
        <end position="229"/>
    </location>
</feature>
<dbReference type="AlphaFoldDB" id="A0A250FNH9"/>
<dbReference type="NCBIfam" id="TIGR00785">
    <property type="entry name" value="dass"/>
    <property type="match status" value="1"/>
</dbReference>
<dbReference type="PANTHER" id="PTHR10283">
    <property type="entry name" value="SOLUTE CARRIER FAMILY 13 MEMBER"/>
    <property type="match status" value="1"/>
</dbReference>
<evidence type="ECO:0000313" key="8">
    <source>
        <dbReference type="Proteomes" id="UP000217250"/>
    </source>
</evidence>
<dbReference type="Proteomes" id="UP000217250">
    <property type="component" value="Chromosome"/>
</dbReference>
<feature type="transmembrane region" description="Helical" evidence="5">
    <location>
        <begin position="121"/>
        <end position="154"/>
    </location>
</feature>
<feature type="transmembrane region" description="Helical" evidence="5">
    <location>
        <begin position="321"/>
        <end position="339"/>
    </location>
</feature>
<accession>A0A250FNH9</accession>
<feature type="transmembrane region" description="Helical" evidence="5">
    <location>
        <begin position="81"/>
        <end position="101"/>
    </location>
</feature>
<dbReference type="EMBL" id="CP022386">
    <property type="protein sequence ID" value="ATA86712.1"/>
    <property type="molecule type" value="Genomic_DNA"/>
</dbReference>
<dbReference type="GO" id="GO:1905039">
    <property type="term" value="P:carboxylic acid transmembrane transport"/>
    <property type="evidence" value="ECO:0007669"/>
    <property type="project" value="UniProtKB-ARBA"/>
</dbReference>
<dbReference type="CDD" id="cd01115">
    <property type="entry name" value="SLC13_permease"/>
    <property type="match status" value="1"/>
</dbReference>
<reference evidence="7 9" key="3">
    <citation type="submission" date="2023-12" db="EMBL/GenBank/DDBJ databases">
        <title>Genomic sequences of Capnocytophaga and Parvimonas strains.</title>
        <authorList>
            <person name="Watt R.M."/>
            <person name="Wang M."/>
            <person name="Yang T."/>
            <person name="Tong W.M."/>
        </authorList>
    </citation>
    <scope>NUCLEOTIDE SEQUENCE [LARGE SCALE GENOMIC DNA]</scope>
    <source>
        <strain evidence="7 9">CCUG 13156</strain>
    </source>
</reference>
<dbReference type="KEGG" id="cgh:CGC50_05750"/>
<sequence>MKTEFISAKRVIILLLATLFSGSMLLWLPYEAQTNRGIALLILVAILWLTEVIPITITALAVPILSIFLGLVETKPALQHFANPTIFLFFGGFALATSLSVNGLDRYIAHKVLSLARGNLLVAILLLFLVTALLSMGISNTATAAMMIPLGVGLLKGLPYEENKKAYWFVILGITYSSSIGGMGTLVGSPPNAIVSSNLHITFQEWLWYGMPIVAGLLPLTIIFLYIFFRPNLKDAIISPKGEQTHQVATTLGKKQWAAIVIFVLTALFWVFSTQINPVLAGLFGLEKIADFDSVIAMTAAILVCVFNVVSWKQIQENTDWGVLMLFGGGLTLSAVLTSSGASKAMVDSIVELIRSQNYFIIGLLVSTFIVFLTEFTSNTASAALLVPIFISIAEQLGVNPTGLAMIIGIGASCAFMLPVATPPNAIAFGTGLLPQRVMLKAGFWLNIISILFISVVGYYFWNK</sequence>
<dbReference type="Pfam" id="PF00939">
    <property type="entry name" value="Na_sulph_symp"/>
    <property type="match status" value="1"/>
</dbReference>
<keyword evidence="3 5" id="KW-1133">Transmembrane helix</keyword>
<feature type="transmembrane region" description="Helical" evidence="5">
    <location>
        <begin position="289"/>
        <end position="309"/>
    </location>
</feature>
<dbReference type="Proteomes" id="UP001324270">
    <property type="component" value="Unassembled WGS sequence"/>
</dbReference>
<dbReference type="GO" id="GO:0008514">
    <property type="term" value="F:organic anion transmembrane transporter activity"/>
    <property type="evidence" value="ECO:0007669"/>
    <property type="project" value="UniProtKB-ARBA"/>
</dbReference>
<feature type="transmembrane region" description="Helical" evidence="5">
    <location>
        <begin position="442"/>
        <end position="462"/>
    </location>
</feature>
<feature type="transmembrane region" description="Helical" evidence="5">
    <location>
        <begin position="359"/>
        <end position="391"/>
    </location>
</feature>
<proteinExistence type="predicted"/>
<reference evidence="6" key="1">
    <citation type="journal article" date="2017" name="Genome Announc.">
        <title>Twelve Complete Reference Genomes of Clinical Isolates in the Capnocytophaga Genus.</title>
        <authorList>
            <person name="Villarma A."/>
            <person name="Gulvik C.A."/>
            <person name="Rowe L.A."/>
            <person name="Sheth M."/>
            <person name="Juieng P."/>
            <person name="Nicholson A.C."/>
            <person name="Loparev V.N."/>
            <person name="McQuiston J.R."/>
        </authorList>
    </citation>
    <scope>NUCLEOTIDE SEQUENCE</scope>
    <source>
        <strain evidence="6">H1496</strain>
    </source>
</reference>